<evidence type="ECO:0000313" key="6">
    <source>
        <dbReference type="Proteomes" id="UP000434044"/>
    </source>
</evidence>
<evidence type="ECO:0000256" key="3">
    <source>
        <dbReference type="ARBA" id="ARBA00023004"/>
    </source>
</evidence>
<keyword evidence="2" id="KW-0479">Metal-binding</keyword>
<organism evidence="5 6">
    <name type="scientific">Allochromatium palmeri</name>
    <dbReference type="NCBI Taxonomy" id="231048"/>
    <lineage>
        <taxon>Bacteria</taxon>
        <taxon>Pseudomonadati</taxon>
        <taxon>Pseudomonadota</taxon>
        <taxon>Gammaproteobacteria</taxon>
        <taxon>Chromatiales</taxon>
        <taxon>Chromatiaceae</taxon>
        <taxon>Allochromatium</taxon>
    </lineage>
</organism>
<evidence type="ECO:0000256" key="1">
    <source>
        <dbReference type="ARBA" id="ARBA00022617"/>
    </source>
</evidence>
<gene>
    <name evidence="5" type="ORF">GJ668_09515</name>
</gene>
<dbReference type="GO" id="GO:0046872">
    <property type="term" value="F:metal ion binding"/>
    <property type="evidence" value="ECO:0007669"/>
    <property type="project" value="UniProtKB-KW"/>
</dbReference>
<proteinExistence type="predicted"/>
<dbReference type="InterPro" id="IPR009056">
    <property type="entry name" value="Cyt_c-like_dom"/>
</dbReference>
<dbReference type="InterPro" id="IPR036909">
    <property type="entry name" value="Cyt_c-like_dom_sf"/>
</dbReference>
<dbReference type="GO" id="GO:0009055">
    <property type="term" value="F:electron transfer activity"/>
    <property type="evidence" value="ECO:0007669"/>
    <property type="project" value="InterPro"/>
</dbReference>
<dbReference type="SUPFAM" id="SSF46626">
    <property type="entry name" value="Cytochrome c"/>
    <property type="match status" value="1"/>
</dbReference>
<evidence type="ECO:0000256" key="2">
    <source>
        <dbReference type="ARBA" id="ARBA00022723"/>
    </source>
</evidence>
<reference evidence="5 6" key="1">
    <citation type="submission" date="2019-11" db="EMBL/GenBank/DDBJ databases">
        <title>Whole-genome sequence of the anaerobic purple sulfur bacterium Allochromatium palmeri DSM 15591.</title>
        <authorList>
            <person name="Kyndt J.A."/>
            <person name="Meyer T.E."/>
        </authorList>
    </citation>
    <scope>NUCLEOTIDE SEQUENCE [LARGE SCALE GENOMIC DNA]</scope>
    <source>
        <strain evidence="5 6">DSM 15591</strain>
    </source>
</reference>
<keyword evidence="3" id="KW-0408">Iron</keyword>
<keyword evidence="1" id="KW-0349">Heme</keyword>
<dbReference type="OrthoDB" id="9779283at2"/>
<dbReference type="Proteomes" id="UP000434044">
    <property type="component" value="Unassembled WGS sequence"/>
</dbReference>
<dbReference type="AlphaFoldDB" id="A0A6N8EDF6"/>
<dbReference type="EMBL" id="WNKT01000017">
    <property type="protein sequence ID" value="MTW21338.1"/>
    <property type="molecule type" value="Genomic_DNA"/>
</dbReference>
<name>A0A6N8EDF6_9GAMM</name>
<evidence type="ECO:0000313" key="5">
    <source>
        <dbReference type="EMBL" id="MTW21338.1"/>
    </source>
</evidence>
<sequence length="67" mass="7508">MRQLPHTHRSNDARRAATFPKYIASLGREVTLEERINQCRQKALGAEPWAPDAPELQAVAALLKSLN</sequence>
<dbReference type="GO" id="GO:0020037">
    <property type="term" value="F:heme binding"/>
    <property type="evidence" value="ECO:0007669"/>
    <property type="project" value="InterPro"/>
</dbReference>
<keyword evidence="6" id="KW-1185">Reference proteome</keyword>
<protein>
    <recommendedName>
        <fullName evidence="4">Cytochrome c domain-containing protein</fullName>
    </recommendedName>
</protein>
<comment type="caution">
    <text evidence="5">The sequence shown here is derived from an EMBL/GenBank/DDBJ whole genome shotgun (WGS) entry which is preliminary data.</text>
</comment>
<evidence type="ECO:0000259" key="4">
    <source>
        <dbReference type="Pfam" id="PF21342"/>
    </source>
</evidence>
<feature type="domain" description="Cytochrome c" evidence="4">
    <location>
        <begin position="16"/>
        <end position="65"/>
    </location>
</feature>
<dbReference type="Pfam" id="PF21342">
    <property type="entry name" value="SoxA-TsdA_cyt-c"/>
    <property type="match status" value="1"/>
</dbReference>
<dbReference type="Gene3D" id="1.10.760.10">
    <property type="entry name" value="Cytochrome c-like domain"/>
    <property type="match status" value="1"/>
</dbReference>
<accession>A0A6N8EDF6</accession>